<proteinExistence type="predicted"/>
<sequence length="74" mass="8431">MATVRSQMALAANANEQNTVKIKEKNPMNRTDGTEETNFIVFAIVDLDAGEKNLKRYNLVRCNRRKFKASKLIT</sequence>
<keyword evidence="2" id="KW-1185">Reference proteome</keyword>
<dbReference type="Proteomes" id="UP001162480">
    <property type="component" value="Chromosome 3"/>
</dbReference>
<dbReference type="AlphaFoldDB" id="A0AA36AMN5"/>
<protein>
    <submittedName>
        <fullName evidence="1">Uncharacterized protein</fullName>
    </submittedName>
</protein>
<accession>A0AA36AMN5</accession>
<dbReference type="EMBL" id="OX597816">
    <property type="protein sequence ID" value="CAI9719020.1"/>
    <property type="molecule type" value="Genomic_DNA"/>
</dbReference>
<gene>
    <name evidence="1" type="ORF">OCTVUL_1B022497</name>
</gene>
<evidence type="ECO:0000313" key="1">
    <source>
        <dbReference type="EMBL" id="CAI9719020.1"/>
    </source>
</evidence>
<name>A0AA36AMN5_OCTVU</name>
<reference evidence="1" key="1">
    <citation type="submission" date="2023-08" db="EMBL/GenBank/DDBJ databases">
        <authorList>
            <person name="Alioto T."/>
            <person name="Alioto T."/>
            <person name="Gomez Garrido J."/>
        </authorList>
    </citation>
    <scope>NUCLEOTIDE SEQUENCE</scope>
</reference>
<evidence type="ECO:0000313" key="2">
    <source>
        <dbReference type="Proteomes" id="UP001162480"/>
    </source>
</evidence>
<organism evidence="1 2">
    <name type="scientific">Octopus vulgaris</name>
    <name type="common">Common octopus</name>
    <dbReference type="NCBI Taxonomy" id="6645"/>
    <lineage>
        <taxon>Eukaryota</taxon>
        <taxon>Metazoa</taxon>
        <taxon>Spiralia</taxon>
        <taxon>Lophotrochozoa</taxon>
        <taxon>Mollusca</taxon>
        <taxon>Cephalopoda</taxon>
        <taxon>Coleoidea</taxon>
        <taxon>Octopodiformes</taxon>
        <taxon>Octopoda</taxon>
        <taxon>Incirrata</taxon>
        <taxon>Octopodidae</taxon>
        <taxon>Octopus</taxon>
    </lineage>
</organism>